<feature type="transmembrane region" description="Helical" evidence="8">
    <location>
        <begin position="347"/>
        <end position="375"/>
    </location>
</feature>
<dbReference type="GO" id="GO:0015081">
    <property type="term" value="F:sodium ion transmembrane transporter activity"/>
    <property type="evidence" value="ECO:0007669"/>
    <property type="project" value="TreeGrafter"/>
</dbReference>
<evidence type="ECO:0000256" key="3">
    <source>
        <dbReference type="ARBA" id="ARBA00022448"/>
    </source>
</evidence>
<keyword evidence="6" id="KW-0406">Ion transport</keyword>
<dbReference type="AlphaFoldDB" id="A0A8J4QUA8"/>
<keyword evidence="3" id="KW-0813">Transport</keyword>
<dbReference type="Proteomes" id="UP000737018">
    <property type="component" value="Unassembled WGS sequence"/>
</dbReference>
<dbReference type="EMBL" id="JRKL02004917">
    <property type="protein sequence ID" value="KAF3951488.1"/>
    <property type="molecule type" value="Genomic_DNA"/>
</dbReference>
<feature type="transmembrane region" description="Helical" evidence="8">
    <location>
        <begin position="145"/>
        <end position="165"/>
    </location>
</feature>
<feature type="transmembrane region" description="Helical" evidence="8">
    <location>
        <begin position="461"/>
        <end position="482"/>
    </location>
</feature>
<dbReference type="GO" id="GO:0005886">
    <property type="term" value="C:plasma membrane"/>
    <property type="evidence" value="ECO:0007669"/>
    <property type="project" value="TreeGrafter"/>
</dbReference>
<feature type="transmembrane region" description="Helical" evidence="8">
    <location>
        <begin position="300"/>
        <end position="327"/>
    </location>
</feature>
<feature type="transmembrane region" description="Helical" evidence="8">
    <location>
        <begin position="271"/>
        <end position="288"/>
    </location>
</feature>
<evidence type="ECO:0000256" key="7">
    <source>
        <dbReference type="ARBA" id="ARBA00023136"/>
    </source>
</evidence>
<keyword evidence="10" id="KW-1185">Reference proteome</keyword>
<keyword evidence="7 8" id="KW-0472">Membrane</keyword>
<keyword evidence="5 8" id="KW-1133">Transmembrane helix</keyword>
<evidence type="ECO:0000313" key="9">
    <source>
        <dbReference type="EMBL" id="KAF3951488.1"/>
    </source>
</evidence>
<evidence type="ECO:0000256" key="1">
    <source>
        <dbReference type="ARBA" id="ARBA00004141"/>
    </source>
</evidence>
<dbReference type="Pfam" id="PF02386">
    <property type="entry name" value="TrkH"/>
    <property type="match status" value="2"/>
</dbReference>
<gene>
    <name evidence="9" type="ORF">CMV_022862</name>
</gene>
<dbReference type="OrthoDB" id="9999863at2759"/>
<reference evidence="9" key="1">
    <citation type="submission" date="2020-03" db="EMBL/GenBank/DDBJ databases">
        <title>Castanea mollissima Vanexum genome sequencing.</title>
        <authorList>
            <person name="Staton M."/>
        </authorList>
    </citation>
    <scope>NUCLEOTIDE SEQUENCE</scope>
    <source>
        <tissue evidence="9">Leaf</tissue>
    </source>
</reference>
<evidence type="ECO:0000256" key="2">
    <source>
        <dbReference type="ARBA" id="ARBA00010864"/>
    </source>
</evidence>
<comment type="subcellular location">
    <subcellularLocation>
        <location evidence="1">Membrane</location>
        <topology evidence="1">Multi-pass membrane protein</topology>
    </subcellularLocation>
</comment>
<dbReference type="InterPro" id="IPR051143">
    <property type="entry name" value="TrkH_K-transport"/>
</dbReference>
<evidence type="ECO:0000256" key="5">
    <source>
        <dbReference type="ARBA" id="ARBA00022989"/>
    </source>
</evidence>
<comment type="similarity">
    <text evidence="2">Belongs to the TrkH potassium transport family. HKT (TC 2.A.38.3) subfamily.</text>
</comment>
<feature type="transmembrane region" description="Helical" evidence="8">
    <location>
        <begin position="84"/>
        <end position="105"/>
    </location>
</feature>
<accession>A0A8J4QUA8</accession>
<organism evidence="9 10">
    <name type="scientific">Castanea mollissima</name>
    <name type="common">Chinese chestnut</name>
    <dbReference type="NCBI Taxonomy" id="60419"/>
    <lineage>
        <taxon>Eukaryota</taxon>
        <taxon>Viridiplantae</taxon>
        <taxon>Streptophyta</taxon>
        <taxon>Embryophyta</taxon>
        <taxon>Tracheophyta</taxon>
        <taxon>Spermatophyta</taxon>
        <taxon>Magnoliopsida</taxon>
        <taxon>eudicotyledons</taxon>
        <taxon>Gunneridae</taxon>
        <taxon>Pentapetalae</taxon>
        <taxon>rosids</taxon>
        <taxon>fabids</taxon>
        <taxon>Fagales</taxon>
        <taxon>Fagaceae</taxon>
        <taxon>Castanea</taxon>
    </lineage>
</organism>
<evidence type="ECO:0000313" key="10">
    <source>
        <dbReference type="Proteomes" id="UP000737018"/>
    </source>
</evidence>
<feature type="transmembrane region" description="Helical" evidence="8">
    <location>
        <begin position="227"/>
        <end position="251"/>
    </location>
</feature>
<dbReference type="InterPro" id="IPR003445">
    <property type="entry name" value="Cat_transpt"/>
</dbReference>
<keyword evidence="4 8" id="KW-0812">Transmembrane</keyword>
<sequence>MFPSSTHSFGDLCGGELRCVMWWRFGQAKDGMAVRTLSSSESFCFGYQAGGGGVKMINFSCFNQSFSCQMRSFFRLFLFHVNPFWIQLSYFIIVSIFGHLALMVSKPRTAWFRPKDFDMFFTSVSATTVSSMSTIEMEVFSNTQLIIMTILMFVGGEVFTSFLGLQFTRSKFSKNCPSSDQNSVNLSHNFPDHTNSDNQIELDIEKEKPDINNIIENGSLNYSSIKVLGHVVLGYLFVVHLIGSGLVLLYVNFVPSARKVLKDKGLETLTFSVFTTVSAFTNCGFVPTNENMIVFKKNSGLLLILIPQILMGNTLYPPCLLAMIWVLEKTTKREEFRYILLNYRDMGYGYLLSGHHALLLAMTVLGFILTQFILFCSMEWNSQVMDGLNLYQKVVGSLFQTVNSRHTGESVVDLSRISSAILVLFVVMMYLPPHTTFIPPNVHVHQEFPENGKQSQNRKKTFIECLIFSQLSYLAIFIILICITERQKMEEDPLNFNVLNVTIEVISAYGNVGFTTGYSCERQLKLDSLCVDTWYGFVGRWSTKGKFILIIVMFFGRLKNFSMKGGQAWNLS</sequence>
<dbReference type="PANTHER" id="PTHR31064:SF30">
    <property type="entry name" value="HIGH-AFFINITY POTASSIUM TRANSPORT PROTEIN-RELATED"/>
    <property type="match status" value="1"/>
</dbReference>
<proteinExistence type="inferred from homology"/>
<evidence type="ECO:0000256" key="8">
    <source>
        <dbReference type="SAM" id="Phobius"/>
    </source>
</evidence>
<feature type="transmembrane region" description="Helical" evidence="8">
    <location>
        <begin position="494"/>
        <end position="514"/>
    </location>
</feature>
<evidence type="ECO:0000256" key="4">
    <source>
        <dbReference type="ARBA" id="ARBA00022692"/>
    </source>
</evidence>
<evidence type="ECO:0000256" key="6">
    <source>
        <dbReference type="ARBA" id="ARBA00023065"/>
    </source>
</evidence>
<protein>
    <submittedName>
        <fullName evidence="9">Uncharacterized protein</fullName>
    </submittedName>
</protein>
<name>A0A8J4QUA8_9ROSI</name>
<comment type="caution">
    <text evidence="9">The sequence shown here is derived from an EMBL/GenBank/DDBJ whole genome shotgun (WGS) entry which is preliminary data.</text>
</comment>
<dbReference type="PANTHER" id="PTHR31064">
    <property type="entry name" value="POTASSIUM TRANSPORT PROTEIN DDB_G0292412-RELATED"/>
    <property type="match status" value="1"/>
</dbReference>
<feature type="transmembrane region" description="Helical" evidence="8">
    <location>
        <begin position="534"/>
        <end position="555"/>
    </location>
</feature>